<dbReference type="RefSeq" id="WP_103241177.1">
    <property type="nucleotide sequence ID" value="NZ_CANRXC010000018.1"/>
</dbReference>
<accession>A0A2K4ZL59</accession>
<dbReference type="Proteomes" id="UP000236311">
    <property type="component" value="Unassembled WGS sequence"/>
</dbReference>
<evidence type="ECO:0000259" key="2">
    <source>
        <dbReference type="Pfam" id="PF13349"/>
    </source>
</evidence>
<dbReference type="OrthoDB" id="2064627at2"/>
<dbReference type="Pfam" id="PF13349">
    <property type="entry name" value="DUF4097"/>
    <property type="match status" value="1"/>
</dbReference>
<sequence length="400" mass="43041">MKKLKITTIIFLSAAAICLCAMMIILLSSDGRFSFGGGNQNYSLVLEKEFDTADVKSLEIDYGMNSNDVLFYEGTGESIVIREYLNFRPKENQISTVTQDGTELQIKGSRRNSFFFFSFRPKNSYTEIYLPADFAEKLDSLYVKTLSGDVNSELSFALQNSFSASSTSGDITFPGVKAHEIQFHSTSGVIYVSAAQCEIFSASTTSGDIWARQVTGKSSVSSVSGEIALGEQSGDITISTTSGDIFAEQVTGEALASSVSGEIFLKRQNGDVKVSSTSGDIRVGALQGNFEMDSSSGEVQIADGTGQGRADTISGDVQIYLAQLTGDLNISTTSGWVNLRLPETVSLTLDFDSTSGECSTFFDDRLSFNKKGNKADGQYGGGAHKVRISTTSGDLRISEY</sequence>
<keyword evidence="1" id="KW-0472">Membrane</keyword>
<evidence type="ECO:0000313" key="3">
    <source>
        <dbReference type="EMBL" id="SOY31175.1"/>
    </source>
</evidence>
<dbReference type="AlphaFoldDB" id="A0A2K4ZL59"/>
<evidence type="ECO:0000256" key="1">
    <source>
        <dbReference type="SAM" id="Phobius"/>
    </source>
</evidence>
<feature type="domain" description="DUF4097" evidence="2">
    <location>
        <begin position="57"/>
        <end position="266"/>
    </location>
</feature>
<dbReference type="EMBL" id="OFSM01000022">
    <property type="protein sequence ID" value="SOY31175.1"/>
    <property type="molecule type" value="Genomic_DNA"/>
</dbReference>
<dbReference type="PANTHER" id="PTHR34094:SF1">
    <property type="entry name" value="PROTEIN FAM185A"/>
    <property type="match status" value="1"/>
</dbReference>
<evidence type="ECO:0000313" key="4">
    <source>
        <dbReference type="Proteomes" id="UP000236311"/>
    </source>
</evidence>
<reference evidence="3 4" key="1">
    <citation type="submission" date="2018-01" db="EMBL/GenBank/DDBJ databases">
        <authorList>
            <person name="Gaut B.S."/>
            <person name="Morton B.R."/>
            <person name="Clegg M.T."/>
            <person name="Duvall M.R."/>
        </authorList>
    </citation>
    <scope>NUCLEOTIDE SEQUENCE [LARGE SCALE GENOMIC DNA]</scope>
    <source>
        <strain evidence="3">GP69</strain>
    </source>
</reference>
<dbReference type="InterPro" id="IPR025164">
    <property type="entry name" value="Toastrack_DUF4097"/>
</dbReference>
<organism evidence="3 4">
    <name type="scientific">Acetatifactor muris</name>
    <dbReference type="NCBI Taxonomy" id="879566"/>
    <lineage>
        <taxon>Bacteria</taxon>
        <taxon>Bacillati</taxon>
        <taxon>Bacillota</taxon>
        <taxon>Clostridia</taxon>
        <taxon>Lachnospirales</taxon>
        <taxon>Lachnospiraceae</taxon>
        <taxon>Acetatifactor</taxon>
    </lineage>
</organism>
<gene>
    <name evidence="3" type="ORF">AMURIS_03910</name>
</gene>
<keyword evidence="1" id="KW-0812">Transmembrane</keyword>
<dbReference type="PANTHER" id="PTHR34094">
    <property type="match status" value="1"/>
</dbReference>
<protein>
    <recommendedName>
        <fullName evidence="2">DUF4097 domain-containing protein</fullName>
    </recommendedName>
</protein>
<feature type="transmembrane region" description="Helical" evidence="1">
    <location>
        <begin position="6"/>
        <end position="27"/>
    </location>
</feature>
<name>A0A2K4ZL59_9FIRM</name>
<proteinExistence type="predicted"/>
<keyword evidence="1" id="KW-1133">Transmembrane helix</keyword>
<keyword evidence="4" id="KW-1185">Reference proteome</keyword>